<name>A0A9D9I7Q4_9BACT</name>
<organism evidence="1 2">
    <name type="scientific">Candidatus Cryptobacteroides faecipullorum</name>
    <dbReference type="NCBI Taxonomy" id="2840764"/>
    <lineage>
        <taxon>Bacteria</taxon>
        <taxon>Pseudomonadati</taxon>
        <taxon>Bacteroidota</taxon>
        <taxon>Bacteroidia</taxon>
        <taxon>Bacteroidales</taxon>
        <taxon>Candidatus Cryptobacteroides</taxon>
    </lineage>
</organism>
<protein>
    <submittedName>
        <fullName evidence="1">Uncharacterized protein</fullName>
    </submittedName>
</protein>
<accession>A0A9D9I7Q4</accession>
<sequence>MIRSRHQIELKDGVKVEMLFTPSMYARGRERGIRIEIADTGDLLQVTEAYTKLMYLGAINAWEAMRFDDPGMGEFPHQYIDFVAWCGEHPREFRKIIGEIVECITGKSLSDFSKENDAQGLKKK</sequence>
<evidence type="ECO:0000313" key="1">
    <source>
        <dbReference type="EMBL" id="MBO8467527.1"/>
    </source>
</evidence>
<reference evidence="1" key="1">
    <citation type="submission" date="2020-10" db="EMBL/GenBank/DDBJ databases">
        <authorList>
            <person name="Gilroy R."/>
        </authorList>
    </citation>
    <scope>NUCLEOTIDE SEQUENCE</scope>
    <source>
        <strain evidence="1">B1-15692</strain>
    </source>
</reference>
<dbReference type="AlphaFoldDB" id="A0A9D9I7Q4"/>
<dbReference type="Proteomes" id="UP000823660">
    <property type="component" value="Unassembled WGS sequence"/>
</dbReference>
<dbReference type="EMBL" id="JADIMH010000041">
    <property type="protein sequence ID" value="MBO8467527.1"/>
    <property type="molecule type" value="Genomic_DNA"/>
</dbReference>
<evidence type="ECO:0000313" key="2">
    <source>
        <dbReference type="Proteomes" id="UP000823660"/>
    </source>
</evidence>
<gene>
    <name evidence="1" type="ORF">IAB99_07165</name>
</gene>
<reference evidence="1" key="2">
    <citation type="journal article" date="2021" name="PeerJ">
        <title>Extensive microbial diversity within the chicken gut microbiome revealed by metagenomics and culture.</title>
        <authorList>
            <person name="Gilroy R."/>
            <person name="Ravi A."/>
            <person name="Getino M."/>
            <person name="Pursley I."/>
            <person name="Horton D.L."/>
            <person name="Alikhan N.F."/>
            <person name="Baker D."/>
            <person name="Gharbi K."/>
            <person name="Hall N."/>
            <person name="Watson M."/>
            <person name="Adriaenssens E.M."/>
            <person name="Foster-Nyarko E."/>
            <person name="Jarju S."/>
            <person name="Secka A."/>
            <person name="Antonio M."/>
            <person name="Oren A."/>
            <person name="Chaudhuri R.R."/>
            <person name="La Ragione R."/>
            <person name="Hildebrand F."/>
            <person name="Pallen M.J."/>
        </authorList>
    </citation>
    <scope>NUCLEOTIDE SEQUENCE</scope>
    <source>
        <strain evidence="1">B1-15692</strain>
    </source>
</reference>
<proteinExistence type="predicted"/>
<comment type="caution">
    <text evidence="1">The sequence shown here is derived from an EMBL/GenBank/DDBJ whole genome shotgun (WGS) entry which is preliminary data.</text>
</comment>